<reference evidence="9" key="2">
    <citation type="submission" date="2020-09" db="EMBL/GenBank/DDBJ databases">
        <authorList>
            <person name="Sun Q."/>
            <person name="Kim S."/>
        </authorList>
    </citation>
    <scope>NUCLEOTIDE SEQUENCE</scope>
    <source>
        <strain evidence="9">KCTC 42249</strain>
    </source>
</reference>
<accession>A0A8J3DSA6</accession>
<dbReference type="RefSeq" id="WP_189506438.1">
    <property type="nucleotide sequence ID" value="NZ_BMZQ01000003.1"/>
</dbReference>
<keyword evidence="3 6" id="KW-0808">Transferase</keyword>
<dbReference type="PROSITE" id="PS52018">
    <property type="entry name" value="DART"/>
    <property type="match status" value="1"/>
</dbReference>
<keyword evidence="1 6" id="KW-1277">Toxin-antitoxin system</keyword>
<keyword evidence="5 6" id="KW-0238">DNA-binding</keyword>
<keyword evidence="4 6" id="KW-0548">Nucleotidyltransferase</keyword>
<feature type="transmembrane region" description="Helical" evidence="7">
    <location>
        <begin position="9"/>
        <end position="35"/>
    </location>
</feature>
<dbReference type="Proteomes" id="UP000630142">
    <property type="component" value="Unassembled WGS sequence"/>
</dbReference>
<feature type="binding site" evidence="6">
    <location>
        <position position="371"/>
    </location>
    <ligand>
        <name>NAD(+)</name>
        <dbReference type="ChEBI" id="CHEBI:57540"/>
    </ligand>
</feature>
<protein>
    <recommendedName>
        <fullName evidence="8">DarT domain-containing protein</fullName>
    </recommendedName>
</protein>
<evidence type="ECO:0000256" key="5">
    <source>
        <dbReference type="ARBA" id="ARBA00023125"/>
    </source>
</evidence>
<proteinExistence type="inferred from homology"/>
<feature type="binding site" evidence="6">
    <location>
        <begin position="336"/>
        <end position="338"/>
    </location>
    <ligand>
        <name>NAD(+)</name>
        <dbReference type="ChEBI" id="CHEBI:57540"/>
    </ligand>
</feature>
<dbReference type="GO" id="GO:0003677">
    <property type="term" value="F:DNA binding"/>
    <property type="evidence" value="ECO:0007669"/>
    <property type="project" value="UniProtKB-UniRule"/>
</dbReference>
<evidence type="ECO:0000256" key="6">
    <source>
        <dbReference type="PROSITE-ProRule" id="PRU01362"/>
    </source>
</evidence>
<dbReference type="EMBL" id="BMZQ01000003">
    <property type="protein sequence ID" value="GHD21315.1"/>
    <property type="molecule type" value="Genomic_DNA"/>
</dbReference>
<feature type="active site" description="Proton acceptor" evidence="6">
    <location>
        <position position="371"/>
    </location>
</feature>
<keyword evidence="7" id="KW-0472">Membrane</keyword>
<keyword evidence="7" id="KW-0812">Transmembrane</keyword>
<keyword evidence="7" id="KW-1133">Transmembrane helix</keyword>
<evidence type="ECO:0000256" key="7">
    <source>
        <dbReference type="SAM" id="Phobius"/>
    </source>
</evidence>
<dbReference type="GO" id="GO:0016779">
    <property type="term" value="F:nucleotidyltransferase activity"/>
    <property type="evidence" value="ECO:0007669"/>
    <property type="project" value="UniProtKB-UniRule"/>
</dbReference>
<keyword evidence="10" id="KW-1185">Reference proteome</keyword>
<evidence type="ECO:0000313" key="9">
    <source>
        <dbReference type="EMBL" id="GHD21315.1"/>
    </source>
</evidence>
<evidence type="ECO:0000256" key="2">
    <source>
        <dbReference type="ARBA" id="ARBA00022676"/>
    </source>
</evidence>
<gene>
    <name evidence="9" type="ORF">GCM10016234_34840</name>
</gene>
<reference evidence="9" key="1">
    <citation type="journal article" date="2014" name="Int. J. Syst. Evol. Microbiol.">
        <title>Complete genome sequence of Corynebacterium casei LMG S-19264T (=DSM 44701T), isolated from a smear-ripened cheese.</title>
        <authorList>
            <consortium name="US DOE Joint Genome Institute (JGI-PGF)"/>
            <person name="Walter F."/>
            <person name="Albersmeier A."/>
            <person name="Kalinowski J."/>
            <person name="Ruckert C."/>
        </authorList>
    </citation>
    <scope>NUCLEOTIDE SEQUENCE</scope>
    <source>
        <strain evidence="9">KCTC 42249</strain>
    </source>
</reference>
<feature type="domain" description="DarT" evidence="8">
    <location>
        <begin position="332"/>
        <end position="518"/>
    </location>
</feature>
<dbReference type="AlphaFoldDB" id="A0A8J3DSA6"/>
<organism evidence="9 10">
    <name type="scientific">Tianweitania populi</name>
    <dbReference type="NCBI Taxonomy" id="1607949"/>
    <lineage>
        <taxon>Bacteria</taxon>
        <taxon>Pseudomonadati</taxon>
        <taxon>Pseudomonadota</taxon>
        <taxon>Alphaproteobacteria</taxon>
        <taxon>Hyphomicrobiales</taxon>
        <taxon>Phyllobacteriaceae</taxon>
        <taxon>Tianweitania</taxon>
    </lineage>
</organism>
<dbReference type="InterPro" id="IPR029494">
    <property type="entry name" value="DarT"/>
</dbReference>
<evidence type="ECO:0000313" key="10">
    <source>
        <dbReference type="Proteomes" id="UP000630142"/>
    </source>
</evidence>
<evidence type="ECO:0000259" key="8">
    <source>
        <dbReference type="PROSITE" id="PS52018"/>
    </source>
</evidence>
<comment type="catalytic activity">
    <reaction evidence="6">
        <text>a thymidine in DNA + NAD(+) = an N-(ADP-alpha-D-ribosyl)-thymidine in DNA + nicotinamide + H(+)</text>
        <dbReference type="Rhea" id="RHEA:71651"/>
        <dbReference type="Rhea" id="RHEA-COMP:13556"/>
        <dbReference type="Rhea" id="RHEA-COMP:18051"/>
        <dbReference type="ChEBI" id="CHEBI:15378"/>
        <dbReference type="ChEBI" id="CHEBI:17154"/>
        <dbReference type="ChEBI" id="CHEBI:57540"/>
        <dbReference type="ChEBI" id="CHEBI:137386"/>
        <dbReference type="ChEBI" id="CHEBI:191199"/>
    </reaction>
</comment>
<feature type="active site" evidence="6">
    <location>
        <position position="473"/>
    </location>
</feature>
<dbReference type="GO" id="GO:0016757">
    <property type="term" value="F:glycosyltransferase activity"/>
    <property type="evidence" value="ECO:0007669"/>
    <property type="project" value="UniProtKB-UniRule"/>
</dbReference>
<comment type="caution">
    <text evidence="9">The sequence shown here is derived from an EMBL/GenBank/DDBJ whole genome shotgun (WGS) entry which is preliminary data.</text>
</comment>
<keyword evidence="2 6" id="KW-0328">Glycosyltransferase</keyword>
<sequence>MEVLAYQTFIFVTIVVARFAIPSYLIAVCTVWTAFTLLNLFYPPLVGLQLIVVWGTYAFVKPNDEPVGEKAAEATPQKRLPERPEAAAVPYAPQKEAAKAAGSSAANMPFSFSGAAAATMADLEQSINLANAVQTATRELAQTVDSERIHVEAAYAAAIRQVEHAREVAAMEPQLKALYEENFSRFDKALQGAKEIRKEQASRELVRPPVFSHVPEHSSPDVQARIDLKVEALRMKRETFIRDMQKKAHASPDLFNAFIAALLNEQTWPLVGTFAAQFPQPAALKAQAGSAARKPAATALEDAEGKAPRLGTALESRTGQEVRASAERRRVPFLVHFTRIENLRSICQAGVLPVTTLGERRIPFSRNDLARYDRRPGAVSLSVAHANDRMFYKYRRENPDQDWVVLKLSPSILWTKKAAFCPLNAADSRVSRRPLGDLLTPSAFEAMFDEEVGGSRRESAWMELFDPTDVQAEVLVFEGIEPSGIEELVFSKPELAARYQDCLEGRKATICAEGSGFFGTRAFARKNLRTVS</sequence>
<evidence type="ECO:0000256" key="1">
    <source>
        <dbReference type="ARBA" id="ARBA00022649"/>
    </source>
</evidence>
<feature type="transmembrane region" description="Helical" evidence="7">
    <location>
        <begin position="41"/>
        <end position="60"/>
    </location>
</feature>
<comment type="similarity">
    <text evidence="6">Belongs to the DarT ADP-ribosyltransferase family.</text>
</comment>
<name>A0A8J3DSA6_9HYPH</name>
<evidence type="ECO:0000256" key="3">
    <source>
        <dbReference type="ARBA" id="ARBA00022679"/>
    </source>
</evidence>
<evidence type="ECO:0000256" key="4">
    <source>
        <dbReference type="ARBA" id="ARBA00022695"/>
    </source>
</evidence>
<dbReference type="Pfam" id="PF14487">
    <property type="entry name" value="DarT"/>
    <property type="match status" value="1"/>
</dbReference>
<comment type="caution">
    <text evidence="6">Lacks conserved residue(s) required for the propagation of feature annotation.</text>
</comment>